<proteinExistence type="predicted"/>
<dbReference type="Proteomes" id="UP000176444">
    <property type="component" value="Unassembled WGS sequence"/>
</dbReference>
<comment type="caution">
    <text evidence="2">The sequence shown here is derived from an EMBL/GenBank/DDBJ whole genome shotgun (WGS) entry which is preliminary data.</text>
</comment>
<evidence type="ECO:0000313" key="2">
    <source>
        <dbReference type="EMBL" id="OGC46989.1"/>
    </source>
</evidence>
<gene>
    <name evidence="2" type="ORF">A2713_00480</name>
</gene>
<dbReference type="EMBL" id="MEUX01000024">
    <property type="protein sequence ID" value="OGC46989.1"/>
    <property type="molecule type" value="Genomic_DNA"/>
</dbReference>
<reference evidence="2 3" key="1">
    <citation type="journal article" date="2016" name="Nat. Commun.">
        <title>Thousands of microbial genomes shed light on interconnected biogeochemical processes in an aquifer system.</title>
        <authorList>
            <person name="Anantharaman K."/>
            <person name="Brown C.T."/>
            <person name="Hug L.A."/>
            <person name="Sharon I."/>
            <person name="Castelle C.J."/>
            <person name="Probst A.J."/>
            <person name="Thomas B.C."/>
            <person name="Singh A."/>
            <person name="Wilkins M.J."/>
            <person name="Karaoz U."/>
            <person name="Brodie E.L."/>
            <person name="Williams K.H."/>
            <person name="Hubbard S.S."/>
            <person name="Banfield J.F."/>
        </authorList>
    </citation>
    <scope>NUCLEOTIDE SEQUENCE [LARGE SCALE GENOMIC DNA]</scope>
</reference>
<dbReference type="InterPro" id="IPR029068">
    <property type="entry name" value="Glyas_Bleomycin-R_OHBP_Dase"/>
</dbReference>
<protein>
    <recommendedName>
        <fullName evidence="1">VOC domain-containing protein</fullName>
    </recommendedName>
</protein>
<accession>A0A1F4UPY8</accession>
<dbReference type="SUPFAM" id="SSF54593">
    <property type="entry name" value="Glyoxalase/Bleomycin resistance protein/Dihydroxybiphenyl dioxygenase"/>
    <property type="match status" value="1"/>
</dbReference>
<evidence type="ECO:0000313" key="3">
    <source>
        <dbReference type="Proteomes" id="UP000176444"/>
    </source>
</evidence>
<dbReference type="AlphaFoldDB" id="A0A1F4UPY8"/>
<dbReference type="Gene3D" id="3.10.180.10">
    <property type="entry name" value="2,3-Dihydroxybiphenyl 1,2-Dioxygenase, domain 1"/>
    <property type="match status" value="1"/>
</dbReference>
<dbReference type="InterPro" id="IPR004360">
    <property type="entry name" value="Glyas_Fos-R_dOase_dom"/>
</dbReference>
<dbReference type="InterPro" id="IPR037523">
    <property type="entry name" value="VOC_core"/>
</dbReference>
<dbReference type="Pfam" id="PF00903">
    <property type="entry name" value="Glyoxalase"/>
    <property type="match status" value="1"/>
</dbReference>
<evidence type="ECO:0000259" key="1">
    <source>
        <dbReference type="PROSITE" id="PS51819"/>
    </source>
</evidence>
<feature type="domain" description="VOC" evidence="1">
    <location>
        <begin position="5"/>
        <end position="123"/>
    </location>
</feature>
<sequence length="124" mass="14113">MKFNSISATLIWSEDYESLVSWYKEKLGLETIEELNHPNDTGVGMSIGESYFWVGKHSEVHGKNKDPYRIMFNISVDSVQEAYELLKGKGVEFIAEPFKAPTFDSYFATFKDLDGNIVQFIGAK</sequence>
<dbReference type="PROSITE" id="PS51819">
    <property type="entry name" value="VOC"/>
    <property type="match status" value="1"/>
</dbReference>
<organism evidence="2 3">
    <name type="scientific">candidate division WWE3 bacterium RIFCSPHIGHO2_01_FULL_35_17</name>
    <dbReference type="NCBI Taxonomy" id="1802614"/>
    <lineage>
        <taxon>Bacteria</taxon>
        <taxon>Katanobacteria</taxon>
    </lineage>
</organism>
<name>A0A1F4UPY8_UNCKA</name>